<dbReference type="VEuPathDB" id="FungiDB:ACJ73_01236"/>
<proteinExistence type="predicted"/>
<dbReference type="STRING" id="1658174.A0A1J9RHA9"/>
<comment type="caution">
    <text evidence="1">The sequence shown here is derived from an EMBL/GenBank/DDBJ whole genome shotgun (WGS) entry which is preliminary data.</text>
</comment>
<gene>
    <name evidence="1" type="ORF">ACJ73_01236</name>
</gene>
<name>A0A1J9RHA9_9EURO</name>
<keyword evidence="2" id="KW-1185">Reference proteome</keyword>
<protein>
    <submittedName>
        <fullName evidence="1">Uncharacterized protein</fullName>
    </submittedName>
</protein>
<dbReference type="Proteomes" id="UP000242791">
    <property type="component" value="Unassembled WGS sequence"/>
</dbReference>
<dbReference type="OrthoDB" id="3934656at2759"/>
<evidence type="ECO:0000313" key="2">
    <source>
        <dbReference type="Proteomes" id="UP000242791"/>
    </source>
</evidence>
<sequence length="90" mass="10200">MLCIVLWQRDRRIAHASPQIHPAHREQGPVHRYGAAASRHCAQSPVSVISTVASERTFEFLDKDGDLFDYIKTTEESLPLMQMIALLPGW</sequence>
<accession>A0A1J9RHA9</accession>
<dbReference type="EMBL" id="LGTZ01000107">
    <property type="protein sequence ID" value="OJD27372.1"/>
    <property type="molecule type" value="Genomic_DNA"/>
</dbReference>
<evidence type="ECO:0000313" key="1">
    <source>
        <dbReference type="EMBL" id="OJD27372.1"/>
    </source>
</evidence>
<dbReference type="AlphaFoldDB" id="A0A1J9RHA9"/>
<reference evidence="1 2" key="1">
    <citation type="submission" date="2015-08" db="EMBL/GenBank/DDBJ databases">
        <title>Emmonsia species relationships and genome sequence.</title>
        <authorList>
            <person name="Cuomo C.A."/>
            <person name="Schwartz I.S."/>
            <person name="Kenyon C."/>
            <person name="De Hoog G.S."/>
            <person name="Govender N.P."/>
            <person name="Botha A."/>
            <person name="Moreno L."/>
            <person name="De Vries M."/>
            <person name="Munoz J.F."/>
            <person name="Stielow J.B."/>
        </authorList>
    </citation>
    <scope>NUCLEOTIDE SEQUENCE [LARGE SCALE GENOMIC DNA]</scope>
    <source>
        <strain evidence="1 2">EI222</strain>
    </source>
</reference>
<organism evidence="1 2">
    <name type="scientific">Blastomyces percursus</name>
    <dbReference type="NCBI Taxonomy" id="1658174"/>
    <lineage>
        <taxon>Eukaryota</taxon>
        <taxon>Fungi</taxon>
        <taxon>Dikarya</taxon>
        <taxon>Ascomycota</taxon>
        <taxon>Pezizomycotina</taxon>
        <taxon>Eurotiomycetes</taxon>
        <taxon>Eurotiomycetidae</taxon>
        <taxon>Onygenales</taxon>
        <taxon>Ajellomycetaceae</taxon>
        <taxon>Blastomyces</taxon>
    </lineage>
</organism>